<evidence type="ECO:0000313" key="3">
    <source>
        <dbReference type="EMBL" id="TGJ72431.1"/>
    </source>
</evidence>
<keyword evidence="2" id="KW-0812">Transmembrane</keyword>
<feature type="transmembrane region" description="Helical" evidence="2">
    <location>
        <begin position="98"/>
        <end position="125"/>
    </location>
</feature>
<protein>
    <submittedName>
        <fullName evidence="3">Uncharacterized protein</fullName>
    </submittedName>
</protein>
<evidence type="ECO:0000256" key="1">
    <source>
        <dbReference type="SAM" id="MobiDB-lite"/>
    </source>
</evidence>
<name>A0A7C8KNZ7_ORBOL</name>
<accession>A0A7C8KNZ7</accession>
<evidence type="ECO:0000313" key="4">
    <source>
        <dbReference type="Proteomes" id="UP000297595"/>
    </source>
</evidence>
<dbReference type="AlphaFoldDB" id="A0A7C8KNZ7"/>
<evidence type="ECO:0000256" key="2">
    <source>
        <dbReference type="SAM" id="Phobius"/>
    </source>
</evidence>
<proteinExistence type="predicted"/>
<sequence>MPTTTVSSPAMASQCSNSPLGGLRKSTISSAAWKLSAVLSLAGPIYPQVNKEVERAWGQRIERLGTWWACVQAKNIQNSEACRELLGFGKELVHFGRIAVLVPTFLIAVGVFSLVLNIFSLLWAVGKRMHREVGVSAVPQETPSRIFLVEPSPRVGKIQRRHSAAF</sequence>
<reference evidence="3 4" key="1">
    <citation type="submission" date="2019-03" db="EMBL/GenBank/DDBJ databases">
        <title>Nematode-trapping fungi genome.</title>
        <authorList>
            <person name="Vidal-Diez De Ulzurrun G."/>
        </authorList>
    </citation>
    <scope>NUCLEOTIDE SEQUENCE [LARGE SCALE GENOMIC DNA]</scope>
    <source>
        <strain evidence="3 4">TWF154</strain>
    </source>
</reference>
<keyword evidence="2" id="KW-1133">Transmembrane helix</keyword>
<comment type="caution">
    <text evidence="3">The sequence shown here is derived from an EMBL/GenBank/DDBJ whole genome shotgun (WGS) entry which is preliminary data.</text>
</comment>
<dbReference type="Proteomes" id="UP000297595">
    <property type="component" value="Unassembled WGS sequence"/>
</dbReference>
<dbReference type="EMBL" id="SOZJ01000002">
    <property type="protein sequence ID" value="TGJ72431.1"/>
    <property type="molecule type" value="Genomic_DNA"/>
</dbReference>
<feature type="compositionally biased region" description="Polar residues" evidence="1">
    <location>
        <begin position="1"/>
        <end position="19"/>
    </location>
</feature>
<feature type="region of interest" description="Disordered" evidence="1">
    <location>
        <begin position="1"/>
        <end position="20"/>
    </location>
</feature>
<gene>
    <name evidence="3" type="ORF">EYR41_004326</name>
</gene>
<keyword evidence="2" id="KW-0472">Membrane</keyword>
<organism evidence="3 4">
    <name type="scientific">Orbilia oligospora</name>
    <name type="common">Nematode-trapping fungus</name>
    <name type="synonym">Arthrobotrys oligospora</name>
    <dbReference type="NCBI Taxonomy" id="2813651"/>
    <lineage>
        <taxon>Eukaryota</taxon>
        <taxon>Fungi</taxon>
        <taxon>Dikarya</taxon>
        <taxon>Ascomycota</taxon>
        <taxon>Pezizomycotina</taxon>
        <taxon>Orbiliomycetes</taxon>
        <taxon>Orbiliales</taxon>
        <taxon>Orbiliaceae</taxon>
        <taxon>Orbilia</taxon>
    </lineage>
</organism>